<dbReference type="SUPFAM" id="SSF53213">
    <property type="entry name" value="LigB-like"/>
    <property type="match status" value="1"/>
</dbReference>
<name>A0ABW3VPG4_9PSEU</name>
<organism evidence="1 2">
    <name type="scientific">Pseudonocardia benzenivorans</name>
    <dbReference type="NCBI Taxonomy" id="228005"/>
    <lineage>
        <taxon>Bacteria</taxon>
        <taxon>Bacillati</taxon>
        <taxon>Actinomycetota</taxon>
        <taxon>Actinomycetes</taxon>
        <taxon>Pseudonocardiales</taxon>
        <taxon>Pseudonocardiaceae</taxon>
        <taxon>Pseudonocardia</taxon>
    </lineage>
</organism>
<gene>
    <name evidence="1" type="ORF">ACFQ34_23100</name>
</gene>
<evidence type="ECO:0000313" key="1">
    <source>
        <dbReference type="EMBL" id="MFD1236189.1"/>
    </source>
</evidence>
<dbReference type="RefSeq" id="WP_339124811.1">
    <property type="nucleotide sequence ID" value="NZ_BAABKS010000100.1"/>
</dbReference>
<dbReference type="EMBL" id="JBHTMB010000208">
    <property type="protein sequence ID" value="MFD1236189.1"/>
    <property type="molecule type" value="Genomic_DNA"/>
</dbReference>
<sequence>MAEVLGVGLSHYPPFSGTDDDMAGILRRTLQDPDIPAYAKDPANWPELMRREWDEDEGRSSATQHRAALIKGFERTRQAIDDFRPDVVVIWGDDQYENFREDIIPPYAVLAYDDIDVRPWAHAADSSDMKGRANVWGEGPDHQLTVRGAPAVGRHLATQLLERGVDMPYAYQHLHHPSLPHAFLNAILYLDYHRAGFDYPVLPFPINCYGRRVVSYKGFMSSFGDVRELDPPSPQPSRLFDIGATVAEVFAESPWRVALVASSSWSHAFICDKNWRLRPDTQSDRALYDALVTGDTDRWRSTPLTGIEDAGQQELLNWFPLLGAMKHLGRSTPTWSEFIQTDVFNSNKVFATYEP</sequence>
<keyword evidence="1" id="KW-0223">Dioxygenase</keyword>
<accession>A0ABW3VPG4</accession>
<evidence type="ECO:0000313" key="2">
    <source>
        <dbReference type="Proteomes" id="UP001597182"/>
    </source>
</evidence>
<dbReference type="Proteomes" id="UP001597182">
    <property type="component" value="Unassembled WGS sequence"/>
</dbReference>
<dbReference type="GO" id="GO:0051213">
    <property type="term" value="F:dioxygenase activity"/>
    <property type="evidence" value="ECO:0007669"/>
    <property type="project" value="UniProtKB-KW"/>
</dbReference>
<comment type="caution">
    <text evidence="1">The sequence shown here is derived from an EMBL/GenBank/DDBJ whole genome shotgun (WGS) entry which is preliminary data.</text>
</comment>
<reference evidence="2" key="1">
    <citation type="journal article" date="2019" name="Int. J. Syst. Evol. Microbiol.">
        <title>The Global Catalogue of Microorganisms (GCM) 10K type strain sequencing project: providing services to taxonomists for standard genome sequencing and annotation.</title>
        <authorList>
            <consortium name="The Broad Institute Genomics Platform"/>
            <consortium name="The Broad Institute Genome Sequencing Center for Infectious Disease"/>
            <person name="Wu L."/>
            <person name="Ma J."/>
        </authorList>
    </citation>
    <scope>NUCLEOTIDE SEQUENCE [LARGE SCALE GENOMIC DNA]</scope>
    <source>
        <strain evidence="2">CCUG 49018</strain>
    </source>
</reference>
<dbReference type="Gene3D" id="3.40.830.10">
    <property type="entry name" value="LigB-like"/>
    <property type="match status" value="1"/>
</dbReference>
<keyword evidence="2" id="KW-1185">Reference proteome</keyword>
<proteinExistence type="predicted"/>
<protein>
    <submittedName>
        <fullName evidence="1">Extradiol ring-cleavage dioxygenase</fullName>
    </submittedName>
</protein>
<keyword evidence="1" id="KW-0560">Oxidoreductase</keyword>